<dbReference type="EMBL" id="JBIGIC010000012">
    <property type="protein sequence ID" value="MFG6489309.1"/>
    <property type="molecule type" value="Genomic_DNA"/>
</dbReference>
<evidence type="ECO:0000259" key="2">
    <source>
        <dbReference type="Pfam" id="PF07589"/>
    </source>
</evidence>
<reference evidence="3 4" key="1">
    <citation type="submission" date="2024-08" db="EMBL/GenBank/DDBJ databases">
        <authorList>
            <person name="Lu H."/>
        </authorList>
    </citation>
    <scope>NUCLEOTIDE SEQUENCE [LARGE SCALE GENOMIC DNA]</scope>
    <source>
        <strain evidence="3 4">BYS78W</strain>
    </source>
</reference>
<organism evidence="3 4">
    <name type="scientific">Pelomonas candidula</name>
    <dbReference type="NCBI Taxonomy" id="3299025"/>
    <lineage>
        <taxon>Bacteria</taxon>
        <taxon>Pseudomonadati</taxon>
        <taxon>Pseudomonadota</taxon>
        <taxon>Betaproteobacteria</taxon>
        <taxon>Burkholderiales</taxon>
        <taxon>Sphaerotilaceae</taxon>
        <taxon>Roseateles</taxon>
    </lineage>
</organism>
<feature type="signal peptide" evidence="1">
    <location>
        <begin position="1"/>
        <end position="31"/>
    </location>
</feature>
<dbReference type="RefSeq" id="WP_394415704.1">
    <property type="nucleotide sequence ID" value="NZ_JBIGIC010000012.1"/>
</dbReference>
<dbReference type="InterPro" id="IPR013424">
    <property type="entry name" value="Ice-binding_C"/>
</dbReference>
<evidence type="ECO:0000313" key="4">
    <source>
        <dbReference type="Proteomes" id="UP001606134"/>
    </source>
</evidence>
<name>A0ABW7HHS6_9BURK</name>
<comment type="caution">
    <text evidence="3">The sequence shown here is derived from an EMBL/GenBank/DDBJ whole genome shotgun (WGS) entry which is preliminary data.</text>
</comment>
<proteinExistence type="predicted"/>
<evidence type="ECO:0000313" key="3">
    <source>
        <dbReference type="EMBL" id="MFG6489309.1"/>
    </source>
</evidence>
<dbReference type="Pfam" id="PF07589">
    <property type="entry name" value="PEP-CTERM"/>
    <property type="match status" value="1"/>
</dbReference>
<keyword evidence="4" id="KW-1185">Reference proteome</keyword>
<gene>
    <name evidence="3" type="ORF">ACG04R_21680</name>
</gene>
<dbReference type="NCBIfam" id="TIGR02595">
    <property type="entry name" value="PEP_CTERM"/>
    <property type="match status" value="1"/>
</dbReference>
<accession>A0ABW7HHS6</accession>
<feature type="domain" description="Ice-binding protein C-terminal" evidence="2">
    <location>
        <begin position="647"/>
        <end position="669"/>
    </location>
</feature>
<protein>
    <submittedName>
        <fullName evidence="3">PEP-CTERM sorting domain-containing protein</fullName>
    </submittedName>
</protein>
<sequence length="673" mass="65722">MLQLSVRSFAHRPVALACLVAVCAVQLPAHAANFNVTGSSSSAQTLSAGQTGTVGSAGSLTVSGSTVAVTVTGNNASLTNQGGIVQSGNGRVIRDNTGVTGLVVTNGSTTNATALMQAADADVIQMNKSPASVTLNNYGQMISLNASAGGSQVVDFNAITSGANVVNNYAGALMKSSEADAVRPGVNGVVNNWGTIQSITTTGSSSDGIDGQANSGIAVVNAGLVLGGRHGITGGQETAAKSFAMSVTNVASGVIQGNNGSGLNIDGFNNLQIVTVDNAGSIIGNGVTGDGDGVDVDGVVNITNRAGGIIRSVNSFSAVASGLAYSEGLSVGGGQITNAGLIEGLVASGNTNAVGRGISLVGNDITTGINAGKREAIYANAVVINQAGGTIRGQSDSAIYAGGLTGSGYTVSIQNAAGGKLVGGGASSAAVVVANDYATTITNAGLIDGSSSGKAIALGSGQNTVIISGGQAQVLGDIDGGSGAANVLRVDAGAGNGFSYANSLSNFASVRLESGHTVLSGISSYTGTTTVLSGATLELAGANRLAAASSLELAGGKLVLGGAQSFATLSLSASSEIDLGGSVLSFASVGSLAQGAQLAVSHAGLTSLRFTGDQLGNASFQSLLAVTTINGLHAVANFDGSFTTISAVPEPSMAWLLAAGLASFALLRRRQPR</sequence>
<feature type="chain" id="PRO_5047110042" evidence="1">
    <location>
        <begin position="32"/>
        <end position="673"/>
    </location>
</feature>
<dbReference type="Proteomes" id="UP001606134">
    <property type="component" value="Unassembled WGS sequence"/>
</dbReference>
<keyword evidence="1" id="KW-0732">Signal</keyword>
<evidence type="ECO:0000256" key="1">
    <source>
        <dbReference type="SAM" id="SignalP"/>
    </source>
</evidence>